<evidence type="ECO:0000313" key="2">
    <source>
        <dbReference type="EMBL" id="MBM0105406.1"/>
    </source>
</evidence>
<sequence length="353" mass="36943">MATQSPASLTHLPAVASAFLRTHPVLLAEWLQLLSWLSRWREKGARAAVLAGSVAVVAGLLLVTFSLHASELIGRVAPYWMLIAAVAAIASWTTVSRRRRRFEEAQSQSWLIAAPISASSVRLSIAIRTFLPLVVSFVAVAVCLIAGALPGGAAGSDLGRLVAALSAGALIGCIAGWSLVGRGSKLGAVVASRYVPAPRLRTKDLPMRPGADGLARWPIAQVLSWSRPENSRYVLIIALLAVQGGSSAMAGLSVVAMYFLASYLGALLLAIATVAKAAASWLRPTPMTLGDFVWCLCCHAFLHQLAGTALAAILMCLLGAPVAMSLQAAALWLGLVILVSGAALIQRYRGHGC</sequence>
<accession>A0ABS1WWP7</accession>
<feature type="transmembrane region" description="Helical" evidence="1">
    <location>
        <begin position="233"/>
        <end position="252"/>
    </location>
</feature>
<proteinExistence type="predicted"/>
<keyword evidence="1" id="KW-0472">Membrane</keyword>
<dbReference type="Proteomes" id="UP000661077">
    <property type="component" value="Unassembled WGS sequence"/>
</dbReference>
<evidence type="ECO:0000313" key="3">
    <source>
        <dbReference type="Proteomes" id="UP000661077"/>
    </source>
</evidence>
<reference evidence="2 3" key="1">
    <citation type="journal article" date="2021" name="Int. J. Syst. Evol. Microbiol.">
        <title>Steroidobacter gossypii sp. nov., isolated from soil of cotton cropping field.</title>
        <authorList>
            <person name="Huang R."/>
            <person name="Yang S."/>
            <person name="Zhen C."/>
            <person name="Liu W."/>
        </authorList>
    </citation>
    <scope>NUCLEOTIDE SEQUENCE [LARGE SCALE GENOMIC DNA]</scope>
    <source>
        <strain evidence="2 3">S1-65</strain>
    </source>
</reference>
<feature type="transmembrane region" description="Helical" evidence="1">
    <location>
        <begin position="326"/>
        <end position="345"/>
    </location>
</feature>
<dbReference type="RefSeq" id="WP_203167450.1">
    <property type="nucleotide sequence ID" value="NZ_JAEVLS010000002.1"/>
</dbReference>
<gene>
    <name evidence="2" type="ORF">JM946_11635</name>
</gene>
<keyword evidence="1" id="KW-1133">Transmembrane helix</keyword>
<feature type="transmembrane region" description="Helical" evidence="1">
    <location>
        <begin position="258"/>
        <end position="279"/>
    </location>
</feature>
<protein>
    <recommendedName>
        <fullName evidence="4">ABC transporter permease</fullName>
    </recommendedName>
</protein>
<feature type="transmembrane region" description="Helical" evidence="1">
    <location>
        <begin position="47"/>
        <end position="65"/>
    </location>
</feature>
<organism evidence="2 3">
    <name type="scientific">Steroidobacter gossypii</name>
    <dbReference type="NCBI Taxonomy" id="2805490"/>
    <lineage>
        <taxon>Bacteria</taxon>
        <taxon>Pseudomonadati</taxon>
        <taxon>Pseudomonadota</taxon>
        <taxon>Gammaproteobacteria</taxon>
        <taxon>Steroidobacterales</taxon>
        <taxon>Steroidobacteraceae</taxon>
        <taxon>Steroidobacter</taxon>
    </lineage>
</organism>
<keyword evidence="3" id="KW-1185">Reference proteome</keyword>
<feature type="transmembrane region" description="Helical" evidence="1">
    <location>
        <begin position="161"/>
        <end position="180"/>
    </location>
</feature>
<feature type="transmembrane region" description="Helical" evidence="1">
    <location>
        <begin position="130"/>
        <end position="149"/>
    </location>
</feature>
<evidence type="ECO:0008006" key="4">
    <source>
        <dbReference type="Google" id="ProtNLM"/>
    </source>
</evidence>
<feature type="transmembrane region" description="Helical" evidence="1">
    <location>
        <begin position="77"/>
        <end position="95"/>
    </location>
</feature>
<comment type="caution">
    <text evidence="2">The sequence shown here is derived from an EMBL/GenBank/DDBJ whole genome shotgun (WGS) entry which is preliminary data.</text>
</comment>
<dbReference type="EMBL" id="JAEVLS010000002">
    <property type="protein sequence ID" value="MBM0105406.1"/>
    <property type="molecule type" value="Genomic_DNA"/>
</dbReference>
<name>A0ABS1WWP7_9GAMM</name>
<keyword evidence="1" id="KW-0812">Transmembrane</keyword>
<feature type="transmembrane region" description="Helical" evidence="1">
    <location>
        <begin position="291"/>
        <end position="320"/>
    </location>
</feature>
<evidence type="ECO:0000256" key="1">
    <source>
        <dbReference type="SAM" id="Phobius"/>
    </source>
</evidence>